<gene>
    <name evidence="3" type="ORF">WA026_010155</name>
</gene>
<dbReference type="InterPro" id="IPR006846">
    <property type="entry name" value="Ribosomal_eS30"/>
</dbReference>
<keyword evidence="2" id="KW-0687">Ribonucleoprotein</keyword>
<dbReference type="InterPro" id="IPR029071">
    <property type="entry name" value="Ubiquitin-like_domsf"/>
</dbReference>
<evidence type="ECO:0000256" key="1">
    <source>
        <dbReference type="ARBA" id="ARBA00022980"/>
    </source>
</evidence>
<protein>
    <recommendedName>
        <fullName evidence="5">40S ribosomal protein S30</fullName>
    </recommendedName>
</protein>
<dbReference type="GO" id="GO:0022627">
    <property type="term" value="C:cytosolic small ribosomal subunit"/>
    <property type="evidence" value="ECO:0007669"/>
    <property type="project" value="TreeGrafter"/>
</dbReference>
<keyword evidence="1" id="KW-0689">Ribosomal protein</keyword>
<name>A0AAW1UCA9_9CUCU</name>
<proteinExistence type="predicted"/>
<dbReference type="SUPFAM" id="SSF54236">
    <property type="entry name" value="Ubiquitin-like"/>
    <property type="match status" value="1"/>
</dbReference>
<evidence type="ECO:0000313" key="3">
    <source>
        <dbReference type="EMBL" id="KAK9880283.1"/>
    </source>
</evidence>
<dbReference type="EMBL" id="JARQZJ010000064">
    <property type="protein sequence ID" value="KAK9880283.1"/>
    <property type="molecule type" value="Genomic_DNA"/>
</dbReference>
<evidence type="ECO:0008006" key="5">
    <source>
        <dbReference type="Google" id="ProtNLM"/>
    </source>
</evidence>
<dbReference type="Proteomes" id="UP001431783">
    <property type="component" value="Unassembled WGS sequence"/>
</dbReference>
<dbReference type="PANTHER" id="PTHR12650">
    <property type="entry name" value="40S RIBOSOMAL PROTEIN S30/UBIQUITIN-LIKE PROTEIN FUBI"/>
    <property type="match status" value="1"/>
</dbReference>
<evidence type="ECO:0000256" key="2">
    <source>
        <dbReference type="ARBA" id="ARBA00023274"/>
    </source>
</evidence>
<dbReference type="GO" id="GO:0003735">
    <property type="term" value="F:structural constituent of ribosome"/>
    <property type="evidence" value="ECO:0007669"/>
    <property type="project" value="InterPro"/>
</dbReference>
<sequence>MQLCLRGQKTHILNCEGNETISQLKGTIAGLEKLKVFLLYAGGNPVSDADAVYLFERTEIEITVGLLGGKVHGSLARAGKVKGQTPKVENQE</sequence>
<organism evidence="3 4">
    <name type="scientific">Henosepilachna vigintioctopunctata</name>
    <dbReference type="NCBI Taxonomy" id="420089"/>
    <lineage>
        <taxon>Eukaryota</taxon>
        <taxon>Metazoa</taxon>
        <taxon>Ecdysozoa</taxon>
        <taxon>Arthropoda</taxon>
        <taxon>Hexapoda</taxon>
        <taxon>Insecta</taxon>
        <taxon>Pterygota</taxon>
        <taxon>Neoptera</taxon>
        <taxon>Endopterygota</taxon>
        <taxon>Coleoptera</taxon>
        <taxon>Polyphaga</taxon>
        <taxon>Cucujiformia</taxon>
        <taxon>Coccinelloidea</taxon>
        <taxon>Coccinellidae</taxon>
        <taxon>Epilachninae</taxon>
        <taxon>Epilachnini</taxon>
        <taxon>Henosepilachna</taxon>
    </lineage>
</organism>
<dbReference type="GO" id="GO:0006412">
    <property type="term" value="P:translation"/>
    <property type="evidence" value="ECO:0007669"/>
    <property type="project" value="InterPro"/>
</dbReference>
<dbReference type="PANTHER" id="PTHR12650:SF15">
    <property type="entry name" value="RIBOSOMAL PROTEIN S30, ISOFORM A"/>
    <property type="match status" value="1"/>
</dbReference>
<accession>A0AAW1UCA9</accession>
<reference evidence="3 4" key="1">
    <citation type="submission" date="2023-03" db="EMBL/GenBank/DDBJ databases">
        <title>Genome insight into feeding habits of ladybird beetles.</title>
        <authorList>
            <person name="Li H.-S."/>
            <person name="Huang Y.-H."/>
            <person name="Pang H."/>
        </authorList>
    </citation>
    <scope>NUCLEOTIDE SEQUENCE [LARGE SCALE GENOMIC DNA]</scope>
    <source>
        <strain evidence="3">SYSU_2023b</strain>
        <tissue evidence="3">Whole body</tissue>
    </source>
</reference>
<comment type="caution">
    <text evidence="3">The sequence shown here is derived from an EMBL/GenBank/DDBJ whole genome shotgun (WGS) entry which is preliminary data.</text>
</comment>
<keyword evidence="4" id="KW-1185">Reference proteome</keyword>
<dbReference type="AlphaFoldDB" id="A0AAW1UCA9"/>
<dbReference type="Pfam" id="PF04758">
    <property type="entry name" value="Ribosomal_S30"/>
    <property type="match status" value="1"/>
</dbReference>
<evidence type="ECO:0000313" key="4">
    <source>
        <dbReference type="Proteomes" id="UP001431783"/>
    </source>
</evidence>